<dbReference type="RefSeq" id="WP_171321969.1">
    <property type="nucleotide sequence ID" value="NZ_JABFBC010000001.1"/>
</dbReference>
<dbReference type="PANTHER" id="PTHR24220">
    <property type="entry name" value="IMPORT ATP-BINDING PROTEIN"/>
    <property type="match status" value="1"/>
</dbReference>
<dbReference type="PANTHER" id="PTHR24220:SF659">
    <property type="entry name" value="TRANSPORTER, PUTATIVE-RELATED"/>
    <property type="match status" value="1"/>
</dbReference>
<dbReference type="InterPro" id="IPR015854">
    <property type="entry name" value="ABC_transpr_LolD-like"/>
</dbReference>
<dbReference type="PROSITE" id="PS50893">
    <property type="entry name" value="ABC_TRANSPORTER_2"/>
    <property type="match status" value="1"/>
</dbReference>
<sequence>MIRAEHLHFAHPGGGFRLEIPHLNVEAGERVAVVGPSGTGKTTLLNLVAGILLPGRGRLVVHDTELARLSDARRRAFRINTIGFIFQNFELVDYLTAAENILYPYRITDSLQLDRAVRSRAEELAAAVGLSDKLGRKPSALSQGEKQRVAICRALVTRPALLLADEATGNLDPDNKELILDLLFAQAAAEGATLLAVTHDHALLPRFDRVVDFAAFRTRAA</sequence>
<reference evidence="5 6" key="1">
    <citation type="submission" date="2020-05" db="EMBL/GenBank/DDBJ databases">
        <title>Gimesia benthica sp. nov., a novel planctomycete isolated from a deep-sea water sample of the Northwest Indian Ocean.</title>
        <authorList>
            <person name="Wang J."/>
            <person name="Ruan C."/>
            <person name="Song L."/>
            <person name="Zhu Y."/>
            <person name="Li A."/>
            <person name="Zheng X."/>
            <person name="Wang L."/>
            <person name="Lu Z."/>
            <person name="Huang Y."/>
            <person name="Du W."/>
            <person name="Zhou Y."/>
            <person name="Huang L."/>
            <person name="Dai X."/>
        </authorList>
    </citation>
    <scope>NUCLEOTIDE SEQUENCE [LARGE SCALE GENOMIC DNA]</scope>
    <source>
        <strain evidence="5 6">YYQ-30</strain>
    </source>
</reference>
<evidence type="ECO:0000313" key="5">
    <source>
        <dbReference type="EMBL" id="NNU79201.1"/>
    </source>
</evidence>
<dbReference type="Proteomes" id="UP000572377">
    <property type="component" value="Unassembled WGS sequence"/>
</dbReference>
<keyword evidence="6" id="KW-1185">Reference proteome</keyword>
<keyword evidence="3 5" id="KW-0067">ATP-binding</keyword>
<dbReference type="InterPro" id="IPR017911">
    <property type="entry name" value="MacB-like_ATP-bd"/>
</dbReference>
<dbReference type="Gene3D" id="3.40.50.300">
    <property type="entry name" value="P-loop containing nucleotide triphosphate hydrolases"/>
    <property type="match status" value="1"/>
</dbReference>
<dbReference type="InterPro" id="IPR003439">
    <property type="entry name" value="ABC_transporter-like_ATP-bd"/>
</dbReference>
<evidence type="ECO:0000256" key="2">
    <source>
        <dbReference type="ARBA" id="ARBA00022741"/>
    </source>
</evidence>
<comment type="caution">
    <text evidence="5">The sequence shown here is derived from an EMBL/GenBank/DDBJ whole genome shotgun (WGS) entry which is preliminary data.</text>
</comment>
<dbReference type="GO" id="GO:0022857">
    <property type="term" value="F:transmembrane transporter activity"/>
    <property type="evidence" value="ECO:0007669"/>
    <property type="project" value="TreeGrafter"/>
</dbReference>
<keyword evidence="2" id="KW-0547">Nucleotide-binding</keyword>
<name>A0A849KUC8_9RHOB</name>
<dbReference type="EMBL" id="JABFBC010000001">
    <property type="protein sequence ID" value="NNU79201.1"/>
    <property type="molecule type" value="Genomic_DNA"/>
</dbReference>
<dbReference type="InterPro" id="IPR017871">
    <property type="entry name" value="ABC_transporter-like_CS"/>
</dbReference>
<dbReference type="CDD" id="cd03255">
    <property type="entry name" value="ABC_MJ0796_LolCDE_FtsE"/>
    <property type="match status" value="1"/>
</dbReference>
<keyword evidence="1" id="KW-0813">Transport</keyword>
<accession>A0A849KUC8</accession>
<dbReference type="InterPro" id="IPR003593">
    <property type="entry name" value="AAA+_ATPase"/>
</dbReference>
<dbReference type="Pfam" id="PF00005">
    <property type="entry name" value="ABC_tran"/>
    <property type="match status" value="1"/>
</dbReference>
<protein>
    <submittedName>
        <fullName evidence="5">ABC transporter ATP-binding protein</fullName>
    </submittedName>
</protein>
<gene>
    <name evidence="5" type="ORF">HMH01_02005</name>
</gene>
<evidence type="ECO:0000259" key="4">
    <source>
        <dbReference type="PROSITE" id="PS50893"/>
    </source>
</evidence>
<dbReference type="GO" id="GO:0016887">
    <property type="term" value="F:ATP hydrolysis activity"/>
    <property type="evidence" value="ECO:0007669"/>
    <property type="project" value="InterPro"/>
</dbReference>
<organism evidence="5 6">
    <name type="scientific">Halovulum dunhuangense</name>
    <dbReference type="NCBI Taxonomy" id="1505036"/>
    <lineage>
        <taxon>Bacteria</taxon>
        <taxon>Pseudomonadati</taxon>
        <taxon>Pseudomonadota</taxon>
        <taxon>Alphaproteobacteria</taxon>
        <taxon>Rhodobacterales</taxon>
        <taxon>Paracoccaceae</taxon>
        <taxon>Halovulum</taxon>
    </lineage>
</organism>
<dbReference type="InterPro" id="IPR027417">
    <property type="entry name" value="P-loop_NTPase"/>
</dbReference>
<dbReference type="PROSITE" id="PS00211">
    <property type="entry name" value="ABC_TRANSPORTER_1"/>
    <property type="match status" value="1"/>
</dbReference>
<evidence type="ECO:0000256" key="3">
    <source>
        <dbReference type="ARBA" id="ARBA00022840"/>
    </source>
</evidence>
<dbReference type="GO" id="GO:0005886">
    <property type="term" value="C:plasma membrane"/>
    <property type="evidence" value="ECO:0007669"/>
    <property type="project" value="TreeGrafter"/>
</dbReference>
<proteinExistence type="predicted"/>
<feature type="domain" description="ABC transporter" evidence="4">
    <location>
        <begin position="2"/>
        <end position="218"/>
    </location>
</feature>
<dbReference type="AlphaFoldDB" id="A0A849KUC8"/>
<dbReference type="SUPFAM" id="SSF52540">
    <property type="entry name" value="P-loop containing nucleoside triphosphate hydrolases"/>
    <property type="match status" value="1"/>
</dbReference>
<dbReference type="GO" id="GO:0005524">
    <property type="term" value="F:ATP binding"/>
    <property type="evidence" value="ECO:0007669"/>
    <property type="project" value="UniProtKB-KW"/>
</dbReference>
<dbReference type="SMART" id="SM00382">
    <property type="entry name" value="AAA"/>
    <property type="match status" value="1"/>
</dbReference>
<evidence type="ECO:0000256" key="1">
    <source>
        <dbReference type="ARBA" id="ARBA00022448"/>
    </source>
</evidence>
<evidence type="ECO:0000313" key="6">
    <source>
        <dbReference type="Proteomes" id="UP000572377"/>
    </source>
</evidence>